<dbReference type="EMBL" id="JBEPMM010000005">
    <property type="protein sequence ID" value="MET3692875.1"/>
    <property type="molecule type" value="Genomic_DNA"/>
</dbReference>
<dbReference type="Gene3D" id="3.10.129.10">
    <property type="entry name" value="Hotdog Thioesterase"/>
    <property type="match status" value="1"/>
</dbReference>
<keyword evidence="1" id="KW-1133">Transmembrane helix</keyword>
<dbReference type="Pfam" id="PF13279">
    <property type="entry name" value="4HBT_2"/>
    <property type="match status" value="1"/>
</dbReference>
<dbReference type="Proteomes" id="UP001549145">
    <property type="component" value="Unassembled WGS sequence"/>
</dbReference>
<feature type="transmembrane region" description="Helical" evidence="1">
    <location>
        <begin position="208"/>
        <end position="232"/>
    </location>
</feature>
<dbReference type="InterPro" id="IPR029069">
    <property type="entry name" value="HotDog_dom_sf"/>
</dbReference>
<feature type="transmembrane region" description="Helical" evidence="1">
    <location>
        <begin position="133"/>
        <end position="151"/>
    </location>
</feature>
<keyword evidence="1" id="KW-0812">Transmembrane</keyword>
<evidence type="ECO:0000256" key="1">
    <source>
        <dbReference type="SAM" id="Phobius"/>
    </source>
</evidence>
<evidence type="ECO:0000313" key="2">
    <source>
        <dbReference type="EMBL" id="MET3692875.1"/>
    </source>
</evidence>
<keyword evidence="3" id="KW-1185">Reference proteome</keyword>
<accession>A0ABV2L4W9</accession>
<evidence type="ECO:0000313" key="3">
    <source>
        <dbReference type="Proteomes" id="UP001549145"/>
    </source>
</evidence>
<comment type="caution">
    <text evidence="2">The sequence shown here is derived from an EMBL/GenBank/DDBJ whole genome shotgun (WGS) entry which is preliminary data.</text>
</comment>
<dbReference type="SUPFAM" id="SSF54637">
    <property type="entry name" value="Thioesterase/thiol ester dehydrase-isomerase"/>
    <property type="match status" value="1"/>
</dbReference>
<feature type="transmembrane region" description="Helical" evidence="1">
    <location>
        <begin position="299"/>
        <end position="328"/>
    </location>
</feature>
<organism evidence="2 3">
    <name type="scientific">Methylobacterium goesingense</name>
    <dbReference type="NCBI Taxonomy" id="243690"/>
    <lineage>
        <taxon>Bacteria</taxon>
        <taxon>Pseudomonadati</taxon>
        <taxon>Pseudomonadota</taxon>
        <taxon>Alphaproteobacteria</taxon>
        <taxon>Hyphomicrobiales</taxon>
        <taxon>Methylobacteriaceae</taxon>
        <taxon>Methylobacterium</taxon>
    </lineage>
</organism>
<dbReference type="CDD" id="cd00586">
    <property type="entry name" value="4HBT"/>
    <property type="match status" value="1"/>
</dbReference>
<proteinExistence type="predicted"/>
<reference evidence="2 3" key="1">
    <citation type="submission" date="2024-06" db="EMBL/GenBank/DDBJ databases">
        <title>Genomic Encyclopedia of Type Strains, Phase IV (KMG-IV): sequencing the most valuable type-strain genomes for metagenomic binning, comparative biology and taxonomic classification.</title>
        <authorList>
            <person name="Goeker M."/>
        </authorList>
    </citation>
    <scope>NUCLEOTIDE SEQUENCE [LARGE SCALE GENOMIC DNA]</scope>
    <source>
        <strain evidence="2 3">DSM 21331</strain>
    </source>
</reference>
<gene>
    <name evidence="2" type="ORF">ABID43_002415</name>
</gene>
<feature type="transmembrane region" description="Helical" evidence="1">
    <location>
        <begin position="364"/>
        <end position="382"/>
    </location>
</feature>
<feature type="transmembrane region" description="Helical" evidence="1">
    <location>
        <begin position="252"/>
        <end position="278"/>
    </location>
</feature>
<name>A0ABV2L4W9_9HYPH</name>
<feature type="transmembrane region" description="Helical" evidence="1">
    <location>
        <begin position="35"/>
        <end position="58"/>
    </location>
</feature>
<dbReference type="RefSeq" id="WP_238277650.1">
    <property type="nucleotide sequence ID" value="NZ_BPQL01000023.1"/>
</dbReference>
<feature type="transmembrane region" description="Helical" evidence="1">
    <location>
        <begin position="109"/>
        <end position="126"/>
    </location>
</feature>
<dbReference type="GO" id="GO:0016787">
    <property type="term" value="F:hydrolase activity"/>
    <property type="evidence" value="ECO:0007669"/>
    <property type="project" value="UniProtKB-KW"/>
</dbReference>
<feature type="transmembrane region" description="Helical" evidence="1">
    <location>
        <begin position="78"/>
        <end position="103"/>
    </location>
</feature>
<feature type="transmembrane region" description="Helical" evidence="1">
    <location>
        <begin position="334"/>
        <end position="357"/>
    </location>
</feature>
<keyword evidence="1" id="KW-0472">Membrane</keyword>
<keyword evidence="2" id="KW-0378">Hydrolase</keyword>
<protein>
    <submittedName>
        <fullName evidence="2">YbgC/YbaW family acyl-CoA thioester hydrolase</fullName>
    </submittedName>
</protein>
<feature type="transmembrane region" description="Helical" evidence="1">
    <location>
        <begin position="9"/>
        <end position="29"/>
    </location>
</feature>
<sequence>MRTPFLRSLAWAPTVALSWLWGLGFFYAIHVTLTYGWLGFIAFAVPNATGLFLFGWVLNSPRRNPAETIASFGGHYALLFLLCQIFAVSLTVFSFVSCLWVPLFGAHGGLVAALLVIVACALGHAATLGQLRLVHLALLPVGVGAGLLALWSLRAAPSVPPLPFAAFDARFLGLVVPTLVGFLLGPWMDVQQWQRVVEIRRTGASPGLAYGAGALIFLGLLTLNAALAAAVGTGHAVILSDGLPAAQGAVAAGIRAAGLDLAAIGFTLWATIAVVSTIDSSYAATRWLMTQITTRSTAPLMAFVPEGLVGSPLWIMLAAGGIAAAAVSNALPPIYLMIPFATLLVGAAACLVCTAFGSTLRHDALLNLMIGLAAAIIFLTGYVLPIPALMALAPLIGLIGALPMVRERLGGRGAALPEAVTPAAPVGTAVMPVSTAVAAVIPMRRDEGNVSHGFDGAWFVLRMTPTYDDTNSVGNIYFANYFRWVGKARELFFNICVPHFDLAKTDYYILTRSFTHDFRREAREFDPVTVRIRVAAHNRKFVTLEHEIHSDTHGLLGRGEQSLMFVDPQTYRPLDIPRVVLEGFFPYLPETSAYVARRRAAASAGPALGALG</sequence>
<feature type="transmembrane region" description="Helical" evidence="1">
    <location>
        <begin position="171"/>
        <end position="188"/>
    </location>
</feature>